<evidence type="ECO:0000259" key="5">
    <source>
        <dbReference type="PROSITE" id="PS50075"/>
    </source>
</evidence>
<comment type="caution">
    <text evidence="6">The sequence shown here is derived from an EMBL/GenBank/DDBJ whole genome shotgun (WGS) entry which is preliminary data.</text>
</comment>
<evidence type="ECO:0000256" key="1">
    <source>
        <dbReference type="ARBA" id="ARBA00001957"/>
    </source>
</evidence>
<dbReference type="PANTHER" id="PTHR45527">
    <property type="entry name" value="NONRIBOSOMAL PEPTIDE SYNTHETASE"/>
    <property type="match status" value="1"/>
</dbReference>
<dbReference type="InterPro" id="IPR006162">
    <property type="entry name" value="Ppantetheine_attach_site"/>
</dbReference>
<dbReference type="InterPro" id="IPR000873">
    <property type="entry name" value="AMP-dep_synth/lig_dom"/>
</dbReference>
<evidence type="ECO:0000313" key="6">
    <source>
        <dbReference type="EMBL" id="MFD2419030.1"/>
    </source>
</evidence>
<reference evidence="7" key="1">
    <citation type="journal article" date="2019" name="Int. J. Syst. Evol. Microbiol.">
        <title>The Global Catalogue of Microorganisms (GCM) 10K type strain sequencing project: providing services to taxonomists for standard genome sequencing and annotation.</title>
        <authorList>
            <consortium name="The Broad Institute Genomics Platform"/>
            <consortium name="The Broad Institute Genome Sequencing Center for Infectious Disease"/>
            <person name="Wu L."/>
            <person name="Ma J."/>
        </authorList>
    </citation>
    <scope>NUCLEOTIDE SEQUENCE [LARGE SCALE GENOMIC DNA]</scope>
    <source>
        <strain evidence="7">CGMCC 4.7645</strain>
    </source>
</reference>
<keyword evidence="7" id="KW-1185">Reference proteome</keyword>
<dbReference type="Pfam" id="PF00501">
    <property type="entry name" value="AMP-binding"/>
    <property type="match status" value="1"/>
</dbReference>
<dbReference type="InterPro" id="IPR025110">
    <property type="entry name" value="AMP-bd_C"/>
</dbReference>
<dbReference type="PANTHER" id="PTHR45527:SF1">
    <property type="entry name" value="FATTY ACID SYNTHASE"/>
    <property type="match status" value="1"/>
</dbReference>
<gene>
    <name evidence="6" type="ORF">ACFSXZ_22110</name>
</gene>
<dbReference type="InterPro" id="IPR009081">
    <property type="entry name" value="PP-bd_ACP"/>
</dbReference>
<evidence type="ECO:0000313" key="7">
    <source>
        <dbReference type="Proteomes" id="UP001597417"/>
    </source>
</evidence>
<sequence>MSEAGADGVVGTESDLGFWRRTLAGVRPPDLPTDRARLDGRDSGSGSVPFTVRADIVAGIRRVAATHDCSVFVVLLSVFQALLNRYTGQPDIAIATPAEPSGTRANTLLIRADLSGDPVVGDLLARATKATLDAFAHRSVPFESLPADVRAEYDLARTPLFQLDSVPAEPATAFDLALTFVEQDGGLTAGFRYSGTRFDQATVRRMAGHYQTLLANVIADPPVRLSDLELLTPSERAQLLVEWNDTEADFPRDVCVHELVGRQAAAHPDAVAVVSAMESLTYGELTARANQLARFLAGRRAGPDVLVGVCLPRSLDLVVALLGVLRAGAAYVPMDPEYPAQRLAFLLSDAAAPVVLTHSGLRDRLPAGDVVLMDEDWSSIGALPDTDVATGVRPDNLAYVIYTSGSTGEPKGVQVEHQGLVNLVDWHRRTFGIGPGKRTTLASPMAFDAMAWDLWSALAAGATVSIPSAQTVEDPQQLQRWINDECFDVTFLPTPVAEAVLALPWSRPAPGYLLTGGDRLTTIPRANLPFVLVNNYGPTETTVVATSGTVSYGRPVHIGRPVQNVVVYVVDHADHLVPIGVPGELLIGGVGVARGYLNRPELTAQRFTADPFSSDHGARVYRTGDIVRWTPDGNLEFVGRRDDQVKVRGFRVEPGEVESVLAGRRGVASCAVTVREDLPGSRRLVAYCVPADGVSLCTTALREWCEHSLPAHLVPSVFVLLPKLPLAANGKVDRTALPAPDGIRPDLSNGFVAPRSPAERTVAKIWSDILWVDEIGVHDDFFELGGDSLLAARVISRVRDELGIDIAIRTLFDSPVLGRFTTALAHATHDMMARRSNSPAGPEKTESLGGQL</sequence>
<evidence type="ECO:0000256" key="4">
    <source>
        <dbReference type="SAM" id="MobiDB-lite"/>
    </source>
</evidence>
<dbReference type="Pfam" id="PF00668">
    <property type="entry name" value="Condensation"/>
    <property type="match status" value="2"/>
</dbReference>
<dbReference type="SUPFAM" id="SSF47336">
    <property type="entry name" value="ACP-like"/>
    <property type="match status" value="1"/>
</dbReference>
<dbReference type="Gene3D" id="3.30.559.30">
    <property type="entry name" value="Nonribosomal peptide synthetase, condensation domain"/>
    <property type="match status" value="1"/>
</dbReference>
<keyword evidence="2" id="KW-0596">Phosphopantetheine</keyword>
<dbReference type="Gene3D" id="3.40.50.980">
    <property type="match status" value="2"/>
</dbReference>
<dbReference type="Gene3D" id="2.30.38.10">
    <property type="entry name" value="Luciferase, Domain 3"/>
    <property type="match status" value="1"/>
</dbReference>
<proteinExistence type="predicted"/>
<dbReference type="Gene3D" id="1.10.1200.10">
    <property type="entry name" value="ACP-like"/>
    <property type="match status" value="1"/>
</dbReference>
<dbReference type="InterPro" id="IPR020806">
    <property type="entry name" value="PKS_PP-bd"/>
</dbReference>
<comment type="cofactor">
    <cofactor evidence="1">
        <name>pantetheine 4'-phosphate</name>
        <dbReference type="ChEBI" id="CHEBI:47942"/>
    </cofactor>
</comment>
<feature type="domain" description="Carrier" evidence="5">
    <location>
        <begin position="753"/>
        <end position="828"/>
    </location>
</feature>
<feature type="region of interest" description="Disordered" evidence="4">
    <location>
        <begin position="832"/>
        <end position="852"/>
    </location>
</feature>
<dbReference type="RefSeq" id="WP_378267050.1">
    <property type="nucleotide sequence ID" value="NZ_JBHUKR010000011.1"/>
</dbReference>
<dbReference type="Pfam" id="PF00550">
    <property type="entry name" value="PP-binding"/>
    <property type="match status" value="1"/>
</dbReference>
<protein>
    <submittedName>
        <fullName evidence="6">Amino acid adenylation domain-containing protein</fullName>
    </submittedName>
</protein>
<dbReference type="InterPro" id="IPR045851">
    <property type="entry name" value="AMP-bd_C_sf"/>
</dbReference>
<evidence type="ECO:0000256" key="2">
    <source>
        <dbReference type="ARBA" id="ARBA00022450"/>
    </source>
</evidence>
<keyword evidence="3" id="KW-0597">Phosphoprotein</keyword>
<dbReference type="EMBL" id="JBHUKR010000011">
    <property type="protein sequence ID" value="MFD2419030.1"/>
    <property type="molecule type" value="Genomic_DNA"/>
</dbReference>
<name>A0ABW5FWP6_9PSEU</name>
<dbReference type="PROSITE" id="PS00012">
    <property type="entry name" value="PHOSPHOPANTETHEINE"/>
    <property type="match status" value="1"/>
</dbReference>
<dbReference type="SMART" id="SM00823">
    <property type="entry name" value="PKS_PP"/>
    <property type="match status" value="1"/>
</dbReference>
<dbReference type="Pfam" id="PF13193">
    <property type="entry name" value="AMP-binding_C"/>
    <property type="match status" value="1"/>
</dbReference>
<dbReference type="SUPFAM" id="SSF52777">
    <property type="entry name" value="CoA-dependent acyltransferases"/>
    <property type="match status" value="1"/>
</dbReference>
<dbReference type="NCBIfam" id="TIGR01733">
    <property type="entry name" value="AA-adenyl-dom"/>
    <property type="match status" value="1"/>
</dbReference>
<dbReference type="SUPFAM" id="SSF56801">
    <property type="entry name" value="Acetyl-CoA synthetase-like"/>
    <property type="match status" value="1"/>
</dbReference>
<dbReference type="InterPro" id="IPR036736">
    <property type="entry name" value="ACP-like_sf"/>
</dbReference>
<evidence type="ECO:0000256" key="3">
    <source>
        <dbReference type="ARBA" id="ARBA00022553"/>
    </source>
</evidence>
<dbReference type="Proteomes" id="UP001597417">
    <property type="component" value="Unassembled WGS sequence"/>
</dbReference>
<dbReference type="InterPro" id="IPR020845">
    <property type="entry name" value="AMP-binding_CS"/>
</dbReference>
<dbReference type="InterPro" id="IPR001242">
    <property type="entry name" value="Condensation_dom"/>
</dbReference>
<accession>A0ABW5FWP6</accession>
<dbReference type="InterPro" id="IPR010071">
    <property type="entry name" value="AA_adenyl_dom"/>
</dbReference>
<dbReference type="PROSITE" id="PS50075">
    <property type="entry name" value="CARRIER"/>
    <property type="match status" value="1"/>
</dbReference>
<organism evidence="6 7">
    <name type="scientific">Amycolatopsis pigmentata</name>
    <dbReference type="NCBI Taxonomy" id="450801"/>
    <lineage>
        <taxon>Bacteria</taxon>
        <taxon>Bacillati</taxon>
        <taxon>Actinomycetota</taxon>
        <taxon>Actinomycetes</taxon>
        <taxon>Pseudonocardiales</taxon>
        <taxon>Pseudonocardiaceae</taxon>
        <taxon>Amycolatopsis</taxon>
    </lineage>
</organism>
<dbReference type="CDD" id="cd05930">
    <property type="entry name" value="A_NRPS"/>
    <property type="match status" value="1"/>
</dbReference>
<dbReference type="PROSITE" id="PS00455">
    <property type="entry name" value="AMP_BINDING"/>
    <property type="match status" value="1"/>
</dbReference>
<dbReference type="Gene3D" id="3.30.300.30">
    <property type="match status" value="1"/>
</dbReference>